<sequence>MYAIIETGGKQYMVREGDVLKVEKLNYPEGEVIALDKVLAVSFEDGNVEFGKPYLENVKVTAKVLEHGKGPKIRVFKYKPKKNYRRRQGHRQPYTKIQIEKIEK</sequence>
<name>A0A117KW89_9THEO</name>
<dbReference type="Proteomes" id="UP000264445">
    <property type="component" value="Unassembled WGS sequence"/>
</dbReference>
<dbReference type="AlphaFoldDB" id="A0A117KW89"/>
<dbReference type="PANTHER" id="PTHR21349">
    <property type="entry name" value="50S RIBOSOMAL PROTEIN L21"/>
    <property type="match status" value="1"/>
</dbReference>
<dbReference type="EMBL" id="SLWU01000009">
    <property type="protein sequence ID" value="TCO66849.1"/>
    <property type="molecule type" value="Genomic_DNA"/>
</dbReference>
<dbReference type="GO" id="GO:1990904">
    <property type="term" value="C:ribonucleoprotein complex"/>
    <property type="evidence" value="ECO:0007669"/>
    <property type="project" value="UniProtKB-KW"/>
</dbReference>
<dbReference type="EMBL" id="DOLB01000092">
    <property type="protein sequence ID" value="HBT49319.1"/>
    <property type="molecule type" value="Genomic_DNA"/>
</dbReference>
<dbReference type="GO" id="GO:0019843">
    <property type="term" value="F:rRNA binding"/>
    <property type="evidence" value="ECO:0007669"/>
    <property type="project" value="UniProtKB-UniRule"/>
</dbReference>
<evidence type="ECO:0000313" key="11">
    <source>
        <dbReference type="Proteomes" id="UP000264445"/>
    </source>
</evidence>
<dbReference type="SMR" id="A0A117KW89"/>
<evidence type="ECO:0000256" key="1">
    <source>
        <dbReference type="ARBA" id="ARBA00008563"/>
    </source>
</evidence>
<dbReference type="InterPro" id="IPR001787">
    <property type="entry name" value="Ribosomal_bL21"/>
</dbReference>
<evidence type="ECO:0000256" key="3">
    <source>
        <dbReference type="ARBA" id="ARBA00022884"/>
    </source>
</evidence>
<dbReference type="GO" id="GO:0003735">
    <property type="term" value="F:structural constituent of ribosome"/>
    <property type="evidence" value="ECO:0007669"/>
    <property type="project" value="InterPro"/>
</dbReference>
<evidence type="ECO:0000313" key="8">
    <source>
        <dbReference type="EMBL" id="HBT49319.1"/>
    </source>
</evidence>
<evidence type="ECO:0000256" key="2">
    <source>
        <dbReference type="ARBA" id="ARBA00022730"/>
    </source>
</evidence>
<evidence type="ECO:0000313" key="10">
    <source>
        <dbReference type="EMBL" id="TCO66849.1"/>
    </source>
</evidence>
<evidence type="ECO:0000313" key="13">
    <source>
        <dbReference type="Proteomes" id="UP000529861"/>
    </source>
</evidence>
<evidence type="ECO:0000256" key="6">
    <source>
        <dbReference type="HAMAP-Rule" id="MF_01363"/>
    </source>
</evidence>
<dbReference type="GO" id="GO:0005840">
    <property type="term" value="C:ribosome"/>
    <property type="evidence" value="ECO:0007669"/>
    <property type="project" value="UniProtKB-KW"/>
</dbReference>
<evidence type="ECO:0000313" key="9">
    <source>
        <dbReference type="EMBL" id="NNG67417.1"/>
    </source>
</evidence>
<proteinExistence type="inferred from homology"/>
<dbReference type="GO" id="GO:0006412">
    <property type="term" value="P:translation"/>
    <property type="evidence" value="ECO:0007669"/>
    <property type="project" value="UniProtKB-UniRule"/>
</dbReference>
<comment type="similarity">
    <text evidence="1 6 7">Belongs to the bacterial ribosomal protein bL21 family.</text>
</comment>
<dbReference type="Pfam" id="PF00829">
    <property type="entry name" value="Ribosomal_L21p"/>
    <property type="match status" value="1"/>
</dbReference>
<dbReference type="GO" id="GO:0005737">
    <property type="term" value="C:cytoplasm"/>
    <property type="evidence" value="ECO:0007669"/>
    <property type="project" value="UniProtKB-ARBA"/>
</dbReference>
<comment type="function">
    <text evidence="6 7">This protein binds to 23S rRNA in the presence of protein L20.</text>
</comment>
<dbReference type="NCBIfam" id="TIGR00061">
    <property type="entry name" value="L21"/>
    <property type="match status" value="1"/>
</dbReference>
<organism evidence="8 11">
    <name type="scientific">Caldanaerobacter subterraneus</name>
    <dbReference type="NCBI Taxonomy" id="911092"/>
    <lineage>
        <taxon>Bacteria</taxon>
        <taxon>Bacillati</taxon>
        <taxon>Bacillota</taxon>
        <taxon>Clostridia</taxon>
        <taxon>Thermoanaerobacterales</taxon>
        <taxon>Thermoanaerobacteraceae</taxon>
        <taxon>Caldanaerobacter</taxon>
    </lineage>
</organism>
<dbReference type="HAMAP" id="MF_01363">
    <property type="entry name" value="Ribosomal_bL21"/>
    <property type="match status" value="1"/>
</dbReference>
<keyword evidence="4 6" id="KW-0689">Ribosomal protein</keyword>
<reference evidence="9 13" key="3">
    <citation type="submission" date="2020-04" db="EMBL/GenBank/DDBJ databases">
        <title>Draft genome sequence of Caldanaerobacter sunterraneus. strain 1523vc isolated from Griffin hot spring, Kamchatka, Russia.</title>
        <authorList>
            <person name="Toshchakov S.V."/>
            <person name="Podosokorskaya O.A."/>
            <person name="Kublanov I.V."/>
            <person name="Korzhenkov A."/>
            <person name="Patrushev M.V."/>
        </authorList>
    </citation>
    <scope>NUCLEOTIDE SEQUENCE [LARGE SCALE GENOMIC DNA]</scope>
    <source>
        <strain evidence="9 13">1523vc</strain>
    </source>
</reference>
<protein>
    <recommendedName>
        <fullName evidence="6">Large ribosomal subunit protein bL21</fullName>
    </recommendedName>
</protein>
<gene>
    <name evidence="6 8" type="primary">rplU</name>
    <name evidence="8" type="ORF">DEA61_05770</name>
    <name evidence="10" type="ORF">EV203_10956</name>
    <name evidence="9" type="ORF">HKI81_09370</name>
</gene>
<comment type="subunit">
    <text evidence="6">Part of the 50S ribosomal subunit. Contacts protein L20.</text>
</comment>
<dbReference type="Proteomes" id="UP000529861">
    <property type="component" value="Unassembled WGS sequence"/>
</dbReference>
<evidence type="ECO:0000256" key="7">
    <source>
        <dbReference type="RuleBase" id="RU000562"/>
    </source>
</evidence>
<comment type="caution">
    <text evidence="8">The sequence shown here is derived from an EMBL/GenBank/DDBJ whole genome shotgun (WGS) entry which is preliminary data.</text>
</comment>
<dbReference type="InterPro" id="IPR028909">
    <property type="entry name" value="bL21-like"/>
</dbReference>
<keyword evidence="3 6" id="KW-0694">RNA-binding</keyword>
<dbReference type="PROSITE" id="PS01169">
    <property type="entry name" value="RIBOSOMAL_L21"/>
    <property type="match status" value="1"/>
</dbReference>
<reference evidence="8 11" key="1">
    <citation type="journal article" date="2018" name="Nat. Biotechnol.">
        <title>A standardized bacterial taxonomy based on genome phylogeny substantially revises the tree of life.</title>
        <authorList>
            <person name="Parks D.H."/>
            <person name="Chuvochina M."/>
            <person name="Waite D.W."/>
            <person name="Rinke C."/>
            <person name="Skarshewski A."/>
            <person name="Chaumeil P.A."/>
            <person name="Hugenholtz P."/>
        </authorList>
    </citation>
    <scope>NUCLEOTIDE SEQUENCE [LARGE SCALE GENOMIC DNA]</scope>
    <source>
        <strain evidence="8">UBA12544</strain>
    </source>
</reference>
<dbReference type="OMA" id="HRQPFTK"/>
<evidence type="ECO:0000256" key="5">
    <source>
        <dbReference type="ARBA" id="ARBA00023274"/>
    </source>
</evidence>
<keyword evidence="2 6" id="KW-0699">rRNA-binding</keyword>
<dbReference type="Proteomes" id="UP000294886">
    <property type="component" value="Unassembled WGS sequence"/>
</dbReference>
<evidence type="ECO:0000256" key="4">
    <source>
        <dbReference type="ARBA" id="ARBA00022980"/>
    </source>
</evidence>
<dbReference type="SUPFAM" id="SSF141091">
    <property type="entry name" value="L21p-like"/>
    <property type="match status" value="1"/>
</dbReference>
<evidence type="ECO:0000313" key="12">
    <source>
        <dbReference type="Proteomes" id="UP000294886"/>
    </source>
</evidence>
<keyword evidence="5 6" id="KW-0687">Ribonucleoprotein</keyword>
<accession>A0A117KW89</accession>
<reference evidence="10 12" key="2">
    <citation type="submission" date="2019-03" db="EMBL/GenBank/DDBJ databases">
        <title>Genomic Encyclopedia of Type Strains, Phase IV (KMG-IV): sequencing the most valuable type-strain genomes for metagenomic binning, comparative biology and taxonomic classification.</title>
        <authorList>
            <person name="Goeker M."/>
        </authorList>
    </citation>
    <scope>NUCLEOTIDE SEQUENCE [LARGE SCALE GENOMIC DNA]</scope>
    <source>
        <strain evidence="10 12">DSM 13054</strain>
    </source>
</reference>
<dbReference type="EMBL" id="JABEQB010000027">
    <property type="protein sequence ID" value="NNG67417.1"/>
    <property type="molecule type" value="Genomic_DNA"/>
</dbReference>
<dbReference type="RefSeq" id="WP_011025289.1">
    <property type="nucleotide sequence ID" value="NZ_DOLB01000092.1"/>
</dbReference>
<dbReference type="PANTHER" id="PTHR21349:SF0">
    <property type="entry name" value="LARGE RIBOSOMAL SUBUNIT PROTEIN BL21M"/>
    <property type="match status" value="1"/>
</dbReference>
<dbReference type="InterPro" id="IPR018258">
    <property type="entry name" value="Ribosomal_bL21_CS"/>
</dbReference>
<dbReference type="InterPro" id="IPR036164">
    <property type="entry name" value="bL21-like_sf"/>
</dbReference>